<dbReference type="EMBL" id="RIZI01000177">
    <property type="protein sequence ID" value="RNF60166.1"/>
    <property type="molecule type" value="Genomic_DNA"/>
</dbReference>
<feature type="binding site" evidence="1">
    <location>
        <position position="41"/>
    </location>
    <ligand>
        <name>S-adenosyl-L-methionine</name>
        <dbReference type="ChEBI" id="CHEBI:59789"/>
    </ligand>
</feature>
<dbReference type="AlphaFoldDB" id="A0A3M8QV93"/>
<evidence type="ECO:0000256" key="1">
    <source>
        <dbReference type="HAMAP-Rule" id="MF_00934"/>
    </source>
</evidence>
<dbReference type="InterPro" id="IPR007473">
    <property type="entry name" value="RlmJ"/>
</dbReference>
<comment type="subunit">
    <text evidence="1">Monomer.</text>
</comment>
<feature type="binding site" evidence="1">
    <location>
        <position position="112"/>
    </location>
    <ligand>
        <name>S-adenosyl-L-methionine</name>
        <dbReference type="ChEBI" id="CHEBI:59789"/>
    </ligand>
</feature>
<dbReference type="GO" id="GO:0003723">
    <property type="term" value="F:RNA binding"/>
    <property type="evidence" value="ECO:0007669"/>
    <property type="project" value="UniProtKB-UniRule"/>
</dbReference>
<feature type="binding site" evidence="1">
    <location>
        <position position="18"/>
    </location>
    <ligand>
        <name>S-adenosyl-L-methionine</name>
        <dbReference type="ChEBI" id="CHEBI:59789"/>
    </ligand>
</feature>
<protein>
    <recommendedName>
        <fullName evidence="1">Ribosomal RNA large subunit methyltransferase J</fullName>
        <ecNumber evidence="1">2.1.1.266</ecNumber>
    </recommendedName>
    <alternativeName>
        <fullName evidence="1">23S rRNA (adenine(2030)-N6)-methyltransferase</fullName>
    </alternativeName>
    <alternativeName>
        <fullName evidence="1">23S rRNA m6A2030 methyltransferase</fullName>
    </alternativeName>
</protein>
<comment type="catalytic activity">
    <reaction evidence="1">
        <text>adenosine(2030) in 23S rRNA + S-adenosyl-L-methionine = N(6)-methyladenosine(2030) in 23S rRNA + S-adenosyl-L-homocysteine + H(+)</text>
        <dbReference type="Rhea" id="RHEA:43736"/>
        <dbReference type="Rhea" id="RHEA-COMP:10668"/>
        <dbReference type="Rhea" id="RHEA-COMP:10669"/>
        <dbReference type="ChEBI" id="CHEBI:15378"/>
        <dbReference type="ChEBI" id="CHEBI:57856"/>
        <dbReference type="ChEBI" id="CHEBI:59789"/>
        <dbReference type="ChEBI" id="CHEBI:74411"/>
        <dbReference type="ChEBI" id="CHEBI:74449"/>
        <dbReference type="EC" id="2.1.1.266"/>
    </reaction>
</comment>
<comment type="caution">
    <text evidence="2">The sequence shown here is derived from an EMBL/GenBank/DDBJ whole genome shotgun (WGS) entry which is preliminary data.</text>
</comment>
<dbReference type="GO" id="GO:0005829">
    <property type="term" value="C:cytosol"/>
    <property type="evidence" value="ECO:0007669"/>
    <property type="project" value="TreeGrafter"/>
</dbReference>
<keyword evidence="1" id="KW-0698">rRNA processing</keyword>
<dbReference type="EC" id="2.1.1.266" evidence="1"/>
<feature type="binding site" evidence="1">
    <location>
        <position position="94"/>
    </location>
    <ligand>
        <name>S-adenosyl-L-methionine</name>
        <dbReference type="ChEBI" id="CHEBI:59789"/>
    </ligand>
</feature>
<accession>A0A3M8QV93</accession>
<keyword evidence="1" id="KW-0694">RNA-binding</keyword>
<dbReference type="Pfam" id="PF04378">
    <property type="entry name" value="RsmJ"/>
    <property type="match status" value="1"/>
</dbReference>
<dbReference type="HAMAP" id="MF_00934">
    <property type="entry name" value="23SrRNA_methyltr_J"/>
    <property type="match status" value="1"/>
</dbReference>
<keyword evidence="1 2" id="KW-0808">Transferase</keyword>
<dbReference type="InterPro" id="IPR029063">
    <property type="entry name" value="SAM-dependent_MTases_sf"/>
</dbReference>
<comment type="similarity">
    <text evidence="1">Belongs to the RlmJ family.</text>
</comment>
<dbReference type="SUPFAM" id="SSF53335">
    <property type="entry name" value="S-adenosyl-L-methionine-dependent methyltransferases"/>
    <property type="match status" value="1"/>
</dbReference>
<comment type="function">
    <text evidence="1">Specifically methylates the adenine in position 2030 of 23S rRNA.</text>
</comment>
<name>A0A3M8QV93_9PROT</name>
<dbReference type="RefSeq" id="WP_123104549.1">
    <property type="nucleotide sequence ID" value="NZ_CP127527.1"/>
</dbReference>
<reference evidence="2" key="1">
    <citation type="submission" date="2018-10" db="EMBL/GenBank/DDBJ databases">
        <title>Acidithiobacillus sulfuriphilus sp. nov.: an extremely acidophilic sulfur-oxidizing chemolithotroph isolated from a neutral pH environment.</title>
        <authorList>
            <person name="Falagan C."/>
            <person name="Moya-Beltran A."/>
            <person name="Quatrini R."/>
            <person name="Johnson D.B."/>
        </authorList>
    </citation>
    <scope>NUCLEOTIDE SEQUENCE [LARGE SCALE GENOMIC DNA]</scope>
    <source>
        <strain evidence="2">CJ-2</strain>
    </source>
</reference>
<feature type="binding site" evidence="1">
    <location>
        <position position="158"/>
    </location>
    <ligand>
        <name>S-adenosyl-L-methionine</name>
        <dbReference type="ChEBI" id="CHEBI:59789"/>
    </ligand>
</feature>
<keyword evidence="1" id="KW-0949">S-adenosyl-L-methionine</keyword>
<feature type="binding site" evidence="1">
    <location>
        <begin position="137"/>
        <end position="138"/>
    </location>
    <ligand>
        <name>S-adenosyl-L-methionine</name>
        <dbReference type="ChEBI" id="CHEBI:59789"/>
    </ligand>
</feature>
<dbReference type="GO" id="GO:0070475">
    <property type="term" value="P:rRNA base methylation"/>
    <property type="evidence" value="ECO:0007669"/>
    <property type="project" value="UniProtKB-UniRule"/>
</dbReference>
<sequence>MNYDHQFHAGNAADCCKHLALTLSLQALIRKDAPLAYIDTHAGAARYTLAREGEYREGIGRLWSNRRSLVHAATWLKTVAAANTDGALRHYPGSPAVAAALLRPTDRMVLCEQEAEPAQTLRTAMGRRAHTSILVENGYRALFAQIPPAERRGLVLLDPPFEARDEWERLTDTLLRAYQIWPQGMYLVWYPVKTRGTITRFLQGLRGKLPATVMELLQRPEEGRERLIGSGLLMINPTWGVVDSLAAAFAEIGPLLADPATGGRWSLRCEGWPKAPVPAQ</sequence>
<proteinExistence type="inferred from homology"/>
<feature type="site" description="Interaction with substrate rRNA" evidence="1">
    <location>
        <position position="3"/>
    </location>
</feature>
<dbReference type="PANTHER" id="PTHR37426:SF1">
    <property type="entry name" value="RIBOSOMAL RNA LARGE SUBUNIT METHYLTRANSFERASE J"/>
    <property type="match status" value="1"/>
</dbReference>
<feature type="active site" description="Proton acceptor" evidence="1">
    <location>
        <position position="158"/>
    </location>
</feature>
<dbReference type="GO" id="GO:0036307">
    <property type="term" value="F:23S rRNA (adenine(2030)-N(6))-methyltransferase activity"/>
    <property type="evidence" value="ECO:0007669"/>
    <property type="project" value="UniProtKB-UniRule"/>
</dbReference>
<dbReference type="Gene3D" id="3.40.50.150">
    <property type="entry name" value="Vaccinia Virus protein VP39"/>
    <property type="match status" value="1"/>
</dbReference>
<keyword evidence="1 2" id="KW-0489">Methyltransferase</keyword>
<organism evidence="2">
    <name type="scientific">Acidithiobacillus sulfuriphilus</name>
    <dbReference type="NCBI Taxonomy" id="1867749"/>
    <lineage>
        <taxon>Bacteria</taxon>
        <taxon>Pseudomonadati</taxon>
        <taxon>Pseudomonadota</taxon>
        <taxon>Acidithiobacillia</taxon>
        <taxon>Acidithiobacillales</taxon>
        <taxon>Acidithiobacillaceae</taxon>
        <taxon>Acidithiobacillus</taxon>
    </lineage>
</organism>
<evidence type="ECO:0000313" key="2">
    <source>
        <dbReference type="EMBL" id="RNF60166.1"/>
    </source>
</evidence>
<dbReference type="PANTHER" id="PTHR37426">
    <property type="entry name" value="RIBOSOMAL RNA LARGE SUBUNIT METHYLTRANSFERASE J"/>
    <property type="match status" value="1"/>
</dbReference>
<dbReference type="OrthoDB" id="9791274at2"/>
<gene>
    <name evidence="1" type="primary">rlmJ</name>
    <name evidence="2" type="ORF">EC580_09720</name>
</gene>